<reference evidence="4 5" key="2">
    <citation type="journal article" date="2014" name="BMC Genomics">
        <title>An improved genome of the model marine alga Ostreococcus tauri unfolds by assessing Illumina de novo assemblies.</title>
        <authorList>
            <person name="Blanc-Mathieu R."/>
            <person name="Verhelst B."/>
            <person name="Derelle E."/>
            <person name="Rombauts S."/>
            <person name="Bouget F.Y."/>
            <person name="Carre I."/>
            <person name="Chateau A."/>
            <person name="Eyre-Walker A."/>
            <person name="Grimsley N."/>
            <person name="Moreau H."/>
            <person name="Piegu B."/>
            <person name="Rivals E."/>
            <person name="Schackwitz W."/>
            <person name="Van de Peer Y."/>
            <person name="Piganeau G."/>
        </authorList>
    </citation>
    <scope>NUCLEOTIDE SEQUENCE [LARGE SCALE GENOMIC DNA]</scope>
    <source>
        <strain evidence="5">OTTH 0595 / CCAP 157/2 / RCC745</strain>
    </source>
</reference>
<dbReference type="EMBL" id="CAID01000008">
    <property type="protein sequence ID" value="CEG01495.1"/>
    <property type="molecule type" value="Genomic_DNA"/>
</dbReference>
<keyword evidence="1" id="KW-0195">Cyclin</keyword>
<feature type="domain" description="Cyclin-like" evidence="3">
    <location>
        <begin position="42"/>
        <end position="145"/>
    </location>
</feature>
<dbReference type="InterPro" id="IPR006671">
    <property type="entry name" value="Cyclin_N"/>
</dbReference>
<dbReference type="InterPro" id="IPR013763">
    <property type="entry name" value="Cyclin-like_dom"/>
</dbReference>
<gene>
    <name evidence="4" type="ORF">OT_ostta08g02370</name>
</gene>
<dbReference type="Proteomes" id="UP000009170">
    <property type="component" value="Unassembled WGS sequence"/>
</dbReference>
<comment type="similarity">
    <text evidence="1">Belongs to the cyclin family.</text>
</comment>
<dbReference type="PANTHER" id="PTHR10026">
    <property type="entry name" value="CYCLIN"/>
    <property type="match status" value="1"/>
</dbReference>
<dbReference type="InParanoid" id="A0A090MCR7"/>
<dbReference type="OrthoDB" id="10264655at2759"/>
<dbReference type="GO" id="GO:0016538">
    <property type="term" value="F:cyclin-dependent protein serine/threonine kinase regulator activity"/>
    <property type="evidence" value="ECO:0007669"/>
    <property type="project" value="InterPro"/>
</dbReference>
<evidence type="ECO:0000259" key="3">
    <source>
        <dbReference type="SMART" id="SM00385"/>
    </source>
</evidence>
<feature type="region of interest" description="Disordered" evidence="2">
    <location>
        <begin position="256"/>
        <end position="293"/>
    </location>
</feature>
<dbReference type="CDD" id="cd20533">
    <property type="entry name" value="CYCLIN_CCNL_rpt2"/>
    <property type="match status" value="1"/>
</dbReference>
<name>A0A090MCR7_OSTTA</name>
<feature type="domain" description="Cyclin-like" evidence="3">
    <location>
        <begin position="158"/>
        <end position="241"/>
    </location>
</feature>
<proteinExistence type="inferred from homology"/>
<dbReference type="SUPFAM" id="SSF47954">
    <property type="entry name" value="Cyclin-like"/>
    <property type="match status" value="2"/>
</dbReference>
<organism evidence="4 5">
    <name type="scientific">Ostreococcus tauri</name>
    <name type="common">Marine green alga</name>
    <dbReference type="NCBI Taxonomy" id="70448"/>
    <lineage>
        <taxon>Eukaryota</taxon>
        <taxon>Viridiplantae</taxon>
        <taxon>Chlorophyta</taxon>
        <taxon>Mamiellophyceae</taxon>
        <taxon>Mamiellales</taxon>
        <taxon>Bathycoccaceae</taxon>
        <taxon>Ostreococcus</taxon>
    </lineage>
</organism>
<protein>
    <submittedName>
        <fullName evidence="4">Cyclin, N-terminal</fullName>
    </submittedName>
</protein>
<dbReference type="CDD" id="cd20532">
    <property type="entry name" value="CYCLIN_CCNL_rpt1"/>
    <property type="match status" value="1"/>
</dbReference>
<dbReference type="Pfam" id="PF00134">
    <property type="entry name" value="Cyclin_N"/>
    <property type="match status" value="1"/>
</dbReference>
<evidence type="ECO:0000256" key="2">
    <source>
        <dbReference type="SAM" id="MobiDB-lite"/>
    </source>
</evidence>
<comment type="caution">
    <text evidence="4">The sequence shown here is derived from an EMBL/GenBank/DDBJ whole genome shotgun (WGS) entry which is preliminary data.</text>
</comment>
<accession>A0A090MCR7</accession>
<evidence type="ECO:0000313" key="5">
    <source>
        <dbReference type="Proteomes" id="UP000009170"/>
    </source>
</evidence>
<dbReference type="FunCoup" id="A0A090MCR7">
    <property type="interactions" value="1761"/>
</dbReference>
<sequence>MIHTDAAVDNFYITAREAKDTPSRAHGVGEETEFVQRIYGASLIRASCVLLRLSLSVVVTAQTLLQRFYTKKSLRDYDVKLVVVAAIALACKLEGTDRKLRNVLNASRRAAQRHEGRPRSMLAINTAEFQELKSDAKNMELVMLREFGFFVHVLPPHPFAYTLGAQLELDKELVKRAWALCNDTSMTALCVRFKPAVIACGCIYLAARELGVALPTQPSWYRIVEGTSKRNLEVIAETILAFHAVDKIEYTDLSHRARSRGEGKRTDRGRHASRDRQDSKRQRDSSRDYGGRR</sequence>
<dbReference type="RefSeq" id="XP_003080801.2">
    <property type="nucleotide sequence ID" value="XM_003080753.2"/>
</dbReference>
<dbReference type="KEGG" id="ota:OT_ostta08g02370"/>
<dbReference type="InterPro" id="IPR036915">
    <property type="entry name" value="Cyclin-like_sf"/>
</dbReference>
<evidence type="ECO:0000313" key="4">
    <source>
        <dbReference type="EMBL" id="CEG01495.1"/>
    </source>
</evidence>
<evidence type="ECO:0000256" key="1">
    <source>
        <dbReference type="RuleBase" id="RU000383"/>
    </source>
</evidence>
<dbReference type="AlphaFoldDB" id="A0A090MCR7"/>
<keyword evidence="5" id="KW-1185">Reference proteome</keyword>
<dbReference type="GO" id="GO:0006357">
    <property type="term" value="P:regulation of transcription by RNA polymerase II"/>
    <property type="evidence" value="ECO:0007669"/>
    <property type="project" value="InterPro"/>
</dbReference>
<dbReference type="Gene3D" id="1.10.472.10">
    <property type="entry name" value="Cyclin-like"/>
    <property type="match status" value="2"/>
</dbReference>
<dbReference type="SMART" id="SM00385">
    <property type="entry name" value="CYCLIN"/>
    <property type="match status" value="2"/>
</dbReference>
<dbReference type="InterPro" id="IPR043198">
    <property type="entry name" value="Cyclin/Ssn8"/>
</dbReference>
<dbReference type="GeneID" id="9831619"/>
<reference evidence="5" key="1">
    <citation type="journal article" date="2006" name="Proc. Natl. Acad. Sci. U.S.A.">
        <title>Genome analysis of the smallest free-living eukaryote Ostreococcus tauri unveils many unique features.</title>
        <authorList>
            <person name="Derelle E."/>
            <person name="Ferraz C."/>
            <person name="Rombauts S."/>
            <person name="Rouze P."/>
            <person name="Worden A.Z."/>
            <person name="Robbens S."/>
            <person name="Partensky F."/>
            <person name="Degroeve S."/>
            <person name="Echeynie S."/>
            <person name="Cooke R."/>
            <person name="Saeys Y."/>
            <person name="Wuyts J."/>
            <person name="Jabbari K."/>
            <person name="Bowler C."/>
            <person name="Panaud O."/>
            <person name="Piegu B."/>
            <person name="Ball S.G."/>
            <person name="Ral J.-P."/>
            <person name="Bouget F.-Y."/>
            <person name="Piganeau G."/>
            <person name="De Baets B."/>
            <person name="Picard A."/>
            <person name="Delseny M."/>
            <person name="Demaille J."/>
            <person name="Van de Peer Y."/>
            <person name="Moreau H."/>
        </authorList>
    </citation>
    <scope>NUCLEOTIDE SEQUENCE [LARGE SCALE GENOMIC DNA]</scope>
    <source>
        <strain evidence="5">OTTH 0595 / CCAP 157/2 / RCC745</strain>
    </source>
</reference>
<dbReference type="PIRSF" id="PIRSF036580">
    <property type="entry name" value="Cyclin_L"/>
    <property type="match status" value="1"/>
</dbReference>
<dbReference type="STRING" id="70448.A0A090MCR7"/>
<dbReference type="Pfam" id="PF21797">
    <property type="entry name" value="CycT2-like_C"/>
    <property type="match status" value="1"/>
</dbReference>